<dbReference type="InterPro" id="IPR010093">
    <property type="entry name" value="SinI_DNA-bd"/>
</dbReference>
<feature type="domain" description="Helix-turn-helix" evidence="1">
    <location>
        <begin position="8"/>
        <end position="56"/>
    </location>
</feature>
<dbReference type="SUPFAM" id="SSF46955">
    <property type="entry name" value="Putative DNA-binding domain"/>
    <property type="match status" value="1"/>
</dbReference>
<evidence type="ECO:0000259" key="1">
    <source>
        <dbReference type="Pfam" id="PF12728"/>
    </source>
</evidence>
<gene>
    <name evidence="2" type="ORF">SAMN04489727_5728</name>
</gene>
<evidence type="ECO:0000313" key="3">
    <source>
        <dbReference type="Proteomes" id="UP000199622"/>
    </source>
</evidence>
<accession>A0A1H4WP83</accession>
<dbReference type="STRING" id="208445.SAMN04489727_5728"/>
<dbReference type="NCBIfam" id="TIGR01764">
    <property type="entry name" value="excise"/>
    <property type="match status" value="1"/>
</dbReference>
<dbReference type="GO" id="GO:0003677">
    <property type="term" value="F:DNA binding"/>
    <property type="evidence" value="ECO:0007669"/>
    <property type="project" value="InterPro"/>
</dbReference>
<dbReference type="AlphaFoldDB" id="A0A1H4WP83"/>
<name>A0A1H4WP83_9PSEU</name>
<keyword evidence="3" id="KW-1185">Reference proteome</keyword>
<proteinExistence type="predicted"/>
<dbReference type="Proteomes" id="UP000199622">
    <property type="component" value="Unassembled WGS sequence"/>
</dbReference>
<dbReference type="InterPro" id="IPR009061">
    <property type="entry name" value="DNA-bd_dom_put_sf"/>
</dbReference>
<organism evidence="2 3">
    <name type="scientific">Amycolatopsis tolypomycina</name>
    <dbReference type="NCBI Taxonomy" id="208445"/>
    <lineage>
        <taxon>Bacteria</taxon>
        <taxon>Bacillati</taxon>
        <taxon>Actinomycetota</taxon>
        <taxon>Actinomycetes</taxon>
        <taxon>Pseudonocardiales</taxon>
        <taxon>Pseudonocardiaceae</taxon>
        <taxon>Amycolatopsis</taxon>
    </lineage>
</organism>
<dbReference type="Gene3D" id="1.10.10.10">
    <property type="entry name" value="Winged helix-like DNA-binding domain superfamily/Winged helix DNA-binding domain"/>
    <property type="match status" value="1"/>
</dbReference>
<dbReference type="InterPro" id="IPR036388">
    <property type="entry name" value="WH-like_DNA-bd_sf"/>
</dbReference>
<dbReference type="InterPro" id="IPR041657">
    <property type="entry name" value="HTH_17"/>
</dbReference>
<sequence>MDRRPLATPSQLAEYLGIPEATLSQWRARGKGPKWTRVGRHVRYRWSEVDAWLDTQSSDRGAA</sequence>
<dbReference type="Pfam" id="PF12728">
    <property type="entry name" value="HTH_17"/>
    <property type="match status" value="1"/>
</dbReference>
<protein>
    <submittedName>
        <fullName evidence="2">DNA binding domain-containing protein, excisionase family</fullName>
    </submittedName>
</protein>
<reference evidence="3" key="1">
    <citation type="submission" date="2016-10" db="EMBL/GenBank/DDBJ databases">
        <authorList>
            <person name="Varghese N."/>
            <person name="Submissions S."/>
        </authorList>
    </citation>
    <scope>NUCLEOTIDE SEQUENCE [LARGE SCALE GENOMIC DNA]</scope>
    <source>
        <strain evidence="3">DSM 44544</strain>
    </source>
</reference>
<dbReference type="EMBL" id="FNSO01000004">
    <property type="protein sequence ID" value="SEC95136.1"/>
    <property type="molecule type" value="Genomic_DNA"/>
</dbReference>
<evidence type="ECO:0000313" key="2">
    <source>
        <dbReference type="EMBL" id="SEC95136.1"/>
    </source>
</evidence>
<dbReference type="RefSeq" id="WP_208613402.1">
    <property type="nucleotide sequence ID" value="NZ_FNSO01000004.1"/>
</dbReference>